<accession>A0A318MN28</accession>
<dbReference type="SUPFAM" id="SSF53448">
    <property type="entry name" value="Nucleotide-diphospho-sugar transferases"/>
    <property type="match status" value="1"/>
</dbReference>
<gene>
    <name evidence="1" type="ORF">DKK74_01050</name>
</gene>
<dbReference type="AlphaFoldDB" id="A0A318MN28"/>
<name>A0A318MN28_9BIFI</name>
<evidence type="ECO:0000313" key="2">
    <source>
        <dbReference type="Proteomes" id="UP000248128"/>
    </source>
</evidence>
<dbReference type="OrthoDB" id="5465469at2"/>
<sequence length="265" mass="30383">MTSYPARIETVHLAIKSLLAQKTLPDLIILWLCRSDFPGGERDLPSSLRDLLWMDVQVRWVDDDLKPHKKYYWALREFPNDLVVTVDDDLIYRNTMIGDLLATHRRYPQTIVASRTHLITFNSDGSRKKYEDWIYEAPHYHPRLVGVPSMRLFATTGAGTLFPPHLMPDSTFDKSLIMSLCPTTDDVWLKIMQVRAHRPIPVVASTDDQLLQYVPGTQEEALCHVNTESGGNDKVFQRILGYLNANGCQLDFDKAVRDDKLDDLL</sequence>
<organism evidence="1 2">
    <name type="scientific">Bifidobacterium asteroides</name>
    <dbReference type="NCBI Taxonomy" id="1684"/>
    <lineage>
        <taxon>Bacteria</taxon>
        <taxon>Bacillati</taxon>
        <taxon>Actinomycetota</taxon>
        <taxon>Actinomycetes</taxon>
        <taxon>Bifidobacteriales</taxon>
        <taxon>Bifidobacteriaceae</taxon>
        <taxon>Bifidobacterium</taxon>
    </lineage>
</organism>
<dbReference type="GO" id="GO:0016740">
    <property type="term" value="F:transferase activity"/>
    <property type="evidence" value="ECO:0007669"/>
    <property type="project" value="UniProtKB-KW"/>
</dbReference>
<dbReference type="Proteomes" id="UP000248128">
    <property type="component" value="Unassembled WGS sequence"/>
</dbReference>
<keyword evidence="1" id="KW-0808">Transferase</keyword>
<protein>
    <submittedName>
        <fullName evidence="1">Glycosyltransferase family 2 protein</fullName>
    </submittedName>
</protein>
<evidence type="ECO:0000313" key="1">
    <source>
        <dbReference type="EMBL" id="PXY89944.1"/>
    </source>
</evidence>
<comment type="caution">
    <text evidence="1">The sequence shown here is derived from an EMBL/GenBank/DDBJ whole genome shotgun (WGS) entry which is preliminary data.</text>
</comment>
<reference evidence="1 2" key="1">
    <citation type="submission" date="2018-05" db="EMBL/GenBank/DDBJ databases">
        <title>Reference genomes for bee gut microbiota database.</title>
        <authorList>
            <person name="Ellegaard K.M."/>
        </authorList>
    </citation>
    <scope>NUCLEOTIDE SEQUENCE [LARGE SCALE GENOMIC DNA]</scope>
    <source>
        <strain evidence="1 2">ESL0199</strain>
    </source>
</reference>
<proteinExistence type="predicted"/>
<dbReference type="Gene3D" id="3.90.550.10">
    <property type="entry name" value="Spore Coat Polysaccharide Biosynthesis Protein SpsA, Chain A"/>
    <property type="match status" value="1"/>
</dbReference>
<dbReference type="InterPro" id="IPR029044">
    <property type="entry name" value="Nucleotide-diphossugar_trans"/>
</dbReference>
<dbReference type="EMBL" id="QGLK01000001">
    <property type="protein sequence ID" value="PXY89944.1"/>
    <property type="molecule type" value="Genomic_DNA"/>
</dbReference>